<dbReference type="InterPro" id="IPR013094">
    <property type="entry name" value="AB_hydrolase_3"/>
</dbReference>
<feature type="domain" description="Alpha/beta hydrolase fold-3" evidence="2">
    <location>
        <begin position="104"/>
        <end position="313"/>
    </location>
</feature>
<dbReference type="HOGENOM" id="CLU_815511_0_0_6"/>
<dbReference type="ESTHER" id="9gamm-q1n6r7">
    <property type="family name" value="Hormone-sensitive_lipase_like"/>
</dbReference>
<keyword evidence="1" id="KW-0378">Hydrolase</keyword>
<dbReference type="AlphaFoldDB" id="Q1N6R7"/>
<sequence length="340" mass="38483">MNNAQNTKAEHTELEKRMDEQQLFACKFAKWTPSLHYLPVWMSRQNYELLDTLFGLKRTGIKKDTTIQTIDHWVESSTSVKRFKIRCYYPHTKINESKTPTDALMFFHGGGCAIGSLKSHDAFCRFLSKQTKSCVIAVDYGLGPKHPYPTAIINAIEATNYVHQNAKTLNINPDTMGASGDSAGAYLSLLCNQTELTKILSVDIQYSLKYLALLYPMLDLTGASESYKEHRPYQILTPDVMQYFARHYLQDMSKAQDELASPVLAKSLNLDIPCFTMTAEFDPLRDDGFRLATRYGKDLCEHIHADDSTHGFIHLAGHSKKALAHCQRFAEAIIKLKDSL</sequence>
<dbReference type="Proteomes" id="UP000004263">
    <property type="component" value="Unassembled WGS sequence"/>
</dbReference>
<dbReference type="STRING" id="207949.RED65_09044"/>
<dbReference type="InterPro" id="IPR029058">
    <property type="entry name" value="AB_hydrolase_fold"/>
</dbReference>
<dbReference type="Gene3D" id="3.40.50.1820">
    <property type="entry name" value="alpha/beta hydrolase"/>
    <property type="match status" value="1"/>
</dbReference>
<name>Q1N6R7_9GAMM</name>
<organism evidence="3 4">
    <name type="scientific">Bermanella marisrubri</name>
    <dbReference type="NCBI Taxonomy" id="207949"/>
    <lineage>
        <taxon>Bacteria</taxon>
        <taxon>Pseudomonadati</taxon>
        <taxon>Pseudomonadota</taxon>
        <taxon>Gammaproteobacteria</taxon>
        <taxon>Oceanospirillales</taxon>
        <taxon>Oceanospirillaceae</taxon>
        <taxon>Bermanella</taxon>
    </lineage>
</organism>
<evidence type="ECO:0000313" key="3">
    <source>
        <dbReference type="EMBL" id="EAT13525.1"/>
    </source>
</evidence>
<dbReference type="Pfam" id="PF07859">
    <property type="entry name" value="Abhydrolase_3"/>
    <property type="match status" value="1"/>
</dbReference>
<proteinExistence type="predicted"/>
<gene>
    <name evidence="3" type="ORF">RED65_09044</name>
</gene>
<dbReference type="PANTHER" id="PTHR48081">
    <property type="entry name" value="AB HYDROLASE SUPERFAMILY PROTEIN C4A8.06C"/>
    <property type="match status" value="1"/>
</dbReference>
<evidence type="ECO:0000313" key="4">
    <source>
        <dbReference type="Proteomes" id="UP000004263"/>
    </source>
</evidence>
<keyword evidence="4" id="KW-1185">Reference proteome</keyword>
<reference evidence="3 4" key="1">
    <citation type="submission" date="2006-03" db="EMBL/GenBank/DDBJ databases">
        <authorList>
            <person name="Pinhassi J."/>
            <person name="Pedros-Alio C."/>
            <person name="Ferriera S."/>
            <person name="Johnson J."/>
            <person name="Kravitz S."/>
            <person name="Halpern A."/>
            <person name="Remington K."/>
            <person name="Beeson K."/>
            <person name="Tran B."/>
            <person name="Rogers Y.-H."/>
            <person name="Friedman R."/>
            <person name="Venter J.C."/>
        </authorList>
    </citation>
    <scope>NUCLEOTIDE SEQUENCE [LARGE SCALE GENOMIC DNA]</scope>
    <source>
        <strain evidence="3 4">RED65</strain>
    </source>
</reference>
<protein>
    <submittedName>
        <fullName evidence="3">Putative lipase/esterase</fullName>
    </submittedName>
</protein>
<comment type="caution">
    <text evidence="3">The sequence shown here is derived from an EMBL/GenBank/DDBJ whole genome shotgun (WGS) entry which is preliminary data.</text>
</comment>
<dbReference type="EMBL" id="AAQH01000001">
    <property type="protein sequence ID" value="EAT13525.1"/>
    <property type="molecule type" value="Genomic_DNA"/>
</dbReference>
<dbReference type="InterPro" id="IPR050300">
    <property type="entry name" value="GDXG_lipolytic_enzyme"/>
</dbReference>
<dbReference type="GO" id="GO:0016787">
    <property type="term" value="F:hydrolase activity"/>
    <property type="evidence" value="ECO:0007669"/>
    <property type="project" value="UniProtKB-KW"/>
</dbReference>
<dbReference type="PANTHER" id="PTHR48081:SF8">
    <property type="entry name" value="ALPHA_BETA HYDROLASE FOLD-3 DOMAIN-CONTAINING PROTEIN-RELATED"/>
    <property type="match status" value="1"/>
</dbReference>
<dbReference type="OrthoDB" id="9771666at2"/>
<dbReference type="RefSeq" id="WP_007016946.1">
    <property type="nucleotide sequence ID" value="NZ_CH724113.1"/>
</dbReference>
<evidence type="ECO:0000256" key="1">
    <source>
        <dbReference type="ARBA" id="ARBA00022801"/>
    </source>
</evidence>
<dbReference type="SUPFAM" id="SSF53474">
    <property type="entry name" value="alpha/beta-Hydrolases"/>
    <property type="match status" value="1"/>
</dbReference>
<accession>Q1N6R7</accession>
<evidence type="ECO:0000259" key="2">
    <source>
        <dbReference type="Pfam" id="PF07859"/>
    </source>
</evidence>